<sequence>MLQVIKTSEPNLWGGDCSPGPRGTVKLYDIHQENLFLGKMNHNSGGLSFQNNPLTKFTKTKFTYNCLSSMAIDRTQFSYNIVGNTLIHIKFNYNSDTTRKLHLKNTQIPFHNSLRILGLIFNSKLNWITHLKQLKVTCKTKLNIIKTLSRHTWRADKKSLLNIYKILILSQINYGSLNYNTANIRHLKTLDPIHHEGIRLSIGAFRTSPAESIFKMNIYTSVEEKIIFQKAPPWLWNLKLSTDLLTLSKHEINHKSIISHFYEIIQFHFPNHTQIYTDASKSEHGIGFSVIHNHTSIQHKLPAITNIFTAENYAILEAIKLANSLQTNNFLIISDSLSVLTVLKNPFPKNEISQKNPIRTNKLSEEHRIHVGINDNEKADEAAFLATKNLTYNTINKILSIDIFTSIKNKIFLSWQHHWDSIPHTNKLKSIKSSVKQWHTPSDLSRRQDIAISRIRIGHTLATHSFLISKDDPPICNTCQTRVTIKHILEECPIYEPTRTSLNLPHTIKEILDEGQISNIIKFITKCNLINKL</sequence>
<comment type="caution">
    <text evidence="1">The sequence shown here is derived from an EMBL/GenBank/DDBJ whole genome shotgun (WGS) entry which is preliminary data.</text>
</comment>
<dbReference type="Gene3D" id="3.30.420.10">
    <property type="entry name" value="Ribonuclease H-like superfamily/Ribonuclease H"/>
    <property type="match status" value="1"/>
</dbReference>
<dbReference type="SUPFAM" id="SSF53098">
    <property type="entry name" value="Ribonuclease H-like"/>
    <property type="match status" value="1"/>
</dbReference>
<dbReference type="CDD" id="cd09276">
    <property type="entry name" value="Rnase_HI_RT_non_LTR"/>
    <property type="match status" value="1"/>
</dbReference>
<dbReference type="EMBL" id="VUJU01002534">
    <property type="protein sequence ID" value="KAF0760942.1"/>
    <property type="molecule type" value="Genomic_DNA"/>
</dbReference>
<dbReference type="InterPro" id="IPR036397">
    <property type="entry name" value="RNaseH_sf"/>
</dbReference>
<gene>
    <name evidence="1" type="ORF">FWK35_00018762</name>
</gene>
<dbReference type="Proteomes" id="UP000478052">
    <property type="component" value="Unassembled WGS sequence"/>
</dbReference>
<evidence type="ECO:0000313" key="1">
    <source>
        <dbReference type="EMBL" id="KAF0760942.1"/>
    </source>
</evidence>
<keyword evidence="2" id="KW-1185">Reference proteome</keyword>
<proteinExistence type="predicted"/>
<dbReference type="InterPro" id="IPR012337">
    <property type="entry name" value="RNaseH-like_sf"/>
</dbReference>
<protein>
    <submittedName>
        <fullName evidence="1">RNase H domain-containing protein</fullName>
    </submittedName>
</protein>
<evidence type="ECO:0000313" key="2">
    <source>
        <dbReference type="Proteomes" id="UP000478052"/>
    </source>
</evidence>
<name>A0A6G0YSQ1_APHCR</name>
<dbReference type="AlphaFoldDB" id="A0A6G0YSQ1"/>
<organism evidence="1 2">
    <name type="scientific">Aphis craccivora</name>
    <name type="common">Cowpea aphid</name>
    <dbReference type="NCBI Taxonomy" id="307492"/>
    <lineage>
        <taxon>Eukaryota</taxon>
        <taxon>Metazoa</taxon>
        <taxon>Ecdysozoa</taxon>
        <taxon>Arthropoda</taxon>
        <taxon>Hexapoda</taxon>
        <taxon>Insecta</taxon>
        <taxon>Pterygota</taxon>
        <taxon>Neoptera</taxon>
        <taxon>Paraneoptera</taxon>
        <taxon>Hemiptera</taxon>
        <taxon>Sternorrhyncha</taxon>
        <taxon>Aphidomorpha</taxon>
        <taxon>Aphidoidea</taxon>
        <taxon>Aphididae</taxon>
        <taxon>Aphidini</taxon>
        <taxon>Aphis</taxon>
        <taxon>Aphis</taxon>
    </lineage>
</organism>
<reference evidence="1 2" key="1">
    <citation type="submission" date="2019-08" db="EMBL/GenBank/DDBJ databases">
        <title>Whole genome of Aphis craccivora.</title>
        <authorList>
            <person name="Voronova N.V."/>
            <person name="Shulinski R.S."/>
            <person name="Bandarenka Y.V."/>
            <person name="Zhorov D.G."/>
            <person name="Warner D."/>
        </authorList>
    </citation>
    <scope>NUCLEOTIDE SEQUENCE [LARGE SCALE GENOMIC DNA]</scope>
    <source>
        <strain evidence="1">180601</strain>
        <tissue evidence="1">Whole Body</tissue>
    </source>
</reference>
<accession>A0A6G0YSQ1</accession>
<dbReference type="OrthoDB" id="6628071at2759"/>
<dbReference type="GO" id="GO:0003676">
    <property type="term" value="F:nucleic acid binding"/>
    <property type="evidence" value="ECO:0007669"/>
    <property type="project" value="InterPro"/>
</dbReference>